<protein>
    <recommendedName>
        <fullName evidence="3">tRNA-uridine aminocarboxypropyltransferase</fullName>
    </recommendedName>
</protein>
<accession>A0AAV7UNQ7</accession>
<sequence>MCPSVGERLPPDFRVPQPPGRRVPVAVRARNRRCHMCKLEMLCVCTGLRPLGNEVPAIGGLLAGKVTIATMTPCKGSQESQHPCAQQVDLCPALCMGQGKYLKEG</sequence>
<dbReference type="EMBL" id="JANPWB010000005">
    <property type="protein sequence ID" value="KAJ1190675.1"/>
    <property type="molecule type" value="Genomic_DNA"/>
</dbReference>
<keyword evidence="2" id="KW-1185">Reference proteome</keyword>
<name>A0AAV7UNQ7_PLEWA</name>
<evidence type="ECO:0000313" key="1">
    <source>
        <dbReference type="EMBL" id="KAJ1190675.1"/>
    </source>
</evidence>
<comment type="caution">
    <text evidence="1">The sequence shown here is derived from an EMBL/GenBank/DDBJ whole genome shotgun (WGS) entry which is preliminary data.</text>
</comment>
<dbReference type="AlphaFoldDB" id="A0AAV7UNQ7"/>
<gene>
    <name evidence="1" type="ORF">NDU88_007412</name>
</gene>
<organism evidence="1 2">
    <name type="scientific">Pleurodeles waltl</name>
    <name type="common">Iberian ribbed newt</name>
    <dbReference type="NCBI Taxonomy" id="8319"/>
    <lineage>
        <taxon>Eukaryota</taxon>
        <taxon>Metazoa</taxon>
        <taxon>Chordata</taxon>
        <taxon>Craniata</taxon>
        <taxon>Vertebrata</taxon>
        <taxon>Euteleostomi</taxon>
        <taxon>Amphibia</taxon>
        <taxon>Batrachia</taxon>
        <taxon>Caudata</taxon>
        <taxon>Salamandroidea</taxon>
        <taxon>Salamandridae</taxon>
        <taxon>Pleurodelinae</taxon>
        <taxon>Pleurodeles</taxon>
    </lineage>
</organism>
<dbReference type="Proteomes" id="UP001066276">
    <property type="component" value="Chromosome 3_1"/>
</dbReference>
<evidence type="ECO:0000313" key="2">
    <source>
        <dbReference type="Proteomes" id="UP001066276"/>
    </source>
</evidence>
<proteinExistence type="predicted"/>
<reference evidence="1" key="1">
    <citation type="journal article" date="2022" name="bioRxiv">
        <title>Sequencing and chromosome-scale assembly of the giantPleurodeles waltlgenome.</title>
        <authorList>
            <person name="Brown T."/>
            <person name="Elewa A."/>
            <person name="Iarovenko S."/>
            <person name="Subramanian E."/>
            <person name="Araus A.J."/>
            <person name="Petzold A."/>
            <person name="Susuki M."/>
            <person name="Suzuki K.-i.T."/>
            <person name="Hayashi T."/>
            <person name="Toyoda A."/>
            <person name="Oliveira C."/>
            <person name="Osipova E."/>
            <person name="Leigh N.D."/>
            <person name="Simon A."/>
            <person name="Yun M.H."/>
        </authorList>
    </citation>
    <scope>NUCLEOTIDE SEQUENCE</scope>
    <source>
        <strain evidence="1">20211129_DDA</strain>
        <tissue evidence="1">Liver</tissue>
    </source>
</reference>
<evidence type="ECO:0008006" key="3">
    <source>
        <dbReference type="Google" id="ProtNLM"/>
    </source>
</evidence>